<sequence>MRGCSSAAPTFQVTVPGSSAIHGPMGSEKHCQIAFAVFCAPLLYEI</sequence>
<geneLocation type="plasmid" evidence="1">
    <name>p17-15-vir-like</name>
</geneLocation>
<organism evidence="1">
    <name type="scientific">Klebsiella pneumoniae</name>
    <dbReference type="NCBI Taxonomy" id="573"/>
    <lineage>
        <taxon>Bacteria</taxon>
        <taxon>Pseudomonadati</taxon>
        <taxon>Pseudomonadota</taxon>
        <taxon>Gammaproteobacteria</taxon>
        <taxon>Enterobacterales</taxon>
        <taxon>Enterobacteriaceae</taxon>
        <taxon>Klebsiella/Raoultella group</taxon>
        <taxon>Klebsiella</taxon>
        <taxon>Klebsiella pneumoniae complex</taxon>
    </lineage>
</organism>
<keyword evidence="1" id="KW-0614">Plasmid</keyword>
<name>A0A8B0SVS4_KLEPN</name>
<dbReference type="EMBL" id="MN956836">
    <property type="protein sequence ID" value="QTX13827.1"/>
    <property type="molecule type" value="Genomic_DNA"/>
</dbReference>
<evidence type="ECO:0000313" key="1">
    <source>
        <dbReference type="EMBL" id="QTX13827.1"/>
    </source>
</evidence>
<accession>A0A8B0SVS4</accession>
<dbReference type="AlphaFoldDB" id="A0A8B0SVS4"/>
<proteinExistence type="predicted"/>
<protein>
    <submittedName>
        <fullName evidence="1">Uncharacterized protein</fullName>
    </submittedName>
</protein>
<reference evidence="1" key="1">
    <citation type="submission" date="2020-01" db="EMBL/GenBank/DDBJ databases">
        <authorList>
            <person name="Qin S."/>
        </authorList>
    </citation>
    <scope>NUCLEOTIDE SEQUENCE</scope>
    <source>
        <strain evidence="1">CVir17-16-YZ6g</strain>
        <plasmid evidence="1">p17-15-vir-like</plasmid>
    </source>
</reference>